<name>A0A8J7KD05_9NEIS</name>
<dbReference type="SMART" id="SM00495">
    <property type="entry name" value="ChtBD3"/>
    <property type="match status" value="2"/>
</dbReference>
<feature type="domain" description="Chitin-binding type-3" evidence="3">
    <location>
        <begin position="71"/>
        <end position="113"/>
    </location>
</feature>
<sequence length="455" mass="49942">MNRFWQGLAVTAGLSLLAGLAGAADWDANRTYQKDDTVSHQGRNWQAQWWNRNEVPGKAAGAWAEILPEGQLAWLSTRAYTSGAEVDYAGKRYRARWWTQGEEPGQREVWLLLGDAEPVITGLAAVRSAGRVLRDGEQLAYSWPGVYFDGRFRGGSIGLQFDDAQNRFDVLIDGKVVQEVVNPGKSTVWINGLLAGEHRIRVAKRTESTQSSGRFLGFVAGTGSKLLTPPPAAKRQIEYIGDSLTVGYGNSSGKRECTEAEISATTNANLSFGALAAAKFGADYQLNAYSGLGMIRNYDGNLYPTNYRSYYPRTLLNDSASVWQNDGSWKPQLVVIGLGANDFNTPVKPGEPWTTASRKAGYKESYHAFLDQLRQQYGKDAQLVLSATSLWQADDFIPAVQEIAAERRAAGDSKVVALVYGGLDFMGCQWHPSLADHQRIADQLGDVVKQTNLGW</sequence>
<protein>
    <submittedName>
        <fullName evidence="4">Acetylxylan esterase</fullName>
    </submittedName>
</protein>
<dbReference type="CDD" id="cd01831">
    <property type="entry name" value="Endoglucanase_E_like"/>
    <property type="match status" value="1"/>
</dbReference>
<feature type="chain" id="PRO_5035316962" evidence="2">
    <location>
        <begin position="24"/>
        <end position="455"/>
    </location>
</feature>
<dbReference type="InterPro" id="IPR013830">
    <property type="entry name" value="SGNH_hydro"/>
</dbReference>
<accession>A0A8J7KD05</accession>
<feature type="signal peptide" evidence="2">
    <location>
        <begin position="1"/>
        <end position="23"/>
    </location>
</feature>
<organism evidence="4 5">
    <name type="scientific">Chitinilyticum piscinae</name>
    <dbReference type="NCBI Taxonomy" id="2866724"/>
    <lineage>
        <taxon>Bacteria</taxon>
        <taxon>Pseudomonadati</taxon>
        <taxon>Pseudomonadota</taxon>
        <taxon>Betaproteobacteria</taxon>
        <taxon>Neisseriales</taxon>
        <taxon>Chitinibacteraceae</taxon>
        <taxon>Chitinilyticum</taxon>
    </lineage>
</organism>
<dbReference type="GO" id="GO:0005576">
    <property type="term" value="C:extracellular region"/>
    <property type="evidence" value="ECO:0007669"/>
    <property type="project" value="InterPro"/>
</dbReference>
<dbReference type="Pfam" id="PF17996">
    <property type="entry name" value="CE2_N"/>
    <property type="match status" value="1"/>
</dbReference>
<dbReference type="Pfam" id="PF02839">
    <property type="entry name" value="CBM_5_12"/>
    <property type="match status" value="2"/>
</dbReference>
<dbReference type="Gene3D" id="2.60.120.260">
    <property type="entry name" value="Galactose-binding domain-like"/>
    <property type="match status" value="1"/>
</dbReference>
<dbReference type="InterPro" id="IPR003610">
    <property type="entry name" value="CBM5/12"/>
</dbReference>
<gene>
    <name evidence="4" type="ORF">INR99_02900</name>
</gene>
<dbReference type="InterPro" id="IPR040794">
    <property type="entry name" value="CE2_N"/>
</dbReference>
<comment type="caution">
    <text evidence="4">The sequence shown here is derived from an EMBL/GenBank/DDBJ whole genome shotgun (WGS) entry which is preliminary data.</text>
</comment>
<dbReference type="InterPro" id="IPR036514">
    <property type="entry name" value="SGNH_hydro_sf"/>
</dbReference>
<dbReference type="CDD" id="cd12215">
    <property type="entry name" value="ChiC_BD"/>
    <property type="match status" value="2"/>
</dbReference>
<dbReference type="SUPFAM" id="SSF52266">
    <property type="entry name" value="SGNH hydrolase"/>
    <property type="match status" value="1"/>
</dbReference>
<dbReference type="PANTHER" id="PTHR37834:SF2">
    <property type="entry name" value="ESTERASE, SGNH HYDROLASE-TYPE"/>
    <property type="match status" value="1"/>
</dbReference>
<dbReference type="Proteomes" id="UP000604481">
    <property type="component" value="Unassembled WGS sequence"/>
</dbReference>
<dbReference type="GO" id="GO:0030246">
    <property type="term" value="F:carbohydrate binding"/>
    <property type="evidence" value="ECO:0007669"/>
    <property type="project" value="InterPro"/>
</dbReference>
<keyword evidence="2" id="KW-0732">Signal</keyword>
<evidence type="ECO:0000256" key="2">
    <source>
        <dbReference type="SAM" id="SignalP"/>
    </source>
</evidence>
<dbReference type="Gene3D" id="3.40.50.1110">
    <property type="entry name" value="SGNH hydrolase"/>
    <property type="match status" value="1"/>
</dbReference>
<keyword evidence="5" id="KW-1185">Reference proteome</keyword>
<keyword evidence="1" id="KW-0378">Hydrolase</keyword>
<dbReference type="RefSeq" id="WP_194114782.1">
    <property type="nucleotide sequence ID" value="NZ_JADFUA010000001.1"/>
</dbReference>
<evidence type="ECO:0000313" key="5">
    <source>
        <dbReference type="Proteomes" id="UP000604481"/>
    </source>
</evidence>
<dbReference type="GO" id="GO:0052689">
    <property type="term" value="F:carboxylic ester hydrolase activity"/>
    <property type="evidence" value="ECO:0007669"/>
    <property type="project" value="InterPro"/>
</dbReference>
<dbReference type="EMBL" id="JADFUA010000001">
    <property type="protein sequence ID" value="MBE9608289.1"/>
    <property type="molecule type" value="Genomic_DNA"/>
</dbReference>
<dbReference type="InterPro" id="IPR037461">
    <property type="entry name" value="CtCE2-like_dom"/>
</dbReference>
<evidence type="ECO:0000259" key="3">
    <source>
        <dbReference type="SMART" id="SM00495"/>
    </source>
</evidence>
<dbReference type="GO" id="GO:0004553">
    <property type="term" value="F:hydrolase activity, hydrolyzing O-glycosyl compounds"/>
    <property type="evidence" value="ECO:0007669"/>
    <property type="project" value="InterPro"/>
</dbReference>
<evidence type="ECO:0000256" key="1">
    <source>
        <dbReference type="ARBA" id="ARBA00022801"/>
    </source>
</evidence>
<proteinExistence type="predicted"/>
<evidence type="ECO:0000313" key="4">
    <source>
        <dbReference type="EMBL" id="MBE9608289.1"/>
    </source>
</evidence>
<dbReference type="GO" id="GO:0005975">
    <property type="term" value="P:carbohydrate metabolic process"/>
    <property type="evidence" value="ECO:0007669"/>
    <property type="project" value="InterPro"/>
</dbReference>
<dbReference type="Pfam" id="PF13472">
    <property type="entry name" value="Lipase_GDSL_2"/>
    <property type="match status" value="1"/>
</dbReference>
<dbReference type="AlphaFoldDB" id="A0A8J7KD05"/>
<dbReference type="SUPFAM" id="SSF51055">
    <property type="entry name" value="Carbohydrate binding domain"/>
    <property type="match status" value="2"/>
</dbReference>
<dbReference type="PANTHER" id="PTHR37834">
    <property type="entry name" value="GDSL-LIKE LIPASE/ACYLHYDROLASE DOMAIN PROTEIN (AFU_ORTHOLOGUE AFUA_2G00620)"/>
    <property type="match status" value="1"/>
</dbReference>
<dbReference type="InterPro" id="IPR052762">
    <property type="entry name" value="PCW_deacetylase/CE"/>
</dbReference>
<reference evidence="4 5" key="1">
    <citation type="submission" date="2020-10" db="EMBL/GenBank/DDBJ databases">
        <title>The genome sequence of Chitinilyticum litopenaei 4Y14.</title>
        <authorList>
            <person name="Liu Y."/>
        </authorList>
    </citation>
    <scope>NUCLEOTIDE SEQUENCE [LARGE SCALE GENOMIC DNA]</scope>
    <source>
        <strain evidence="4 5">4Y14</strain>
    </source>
</reference>
<dbReference type="Gene3D" id="2.10.10.20">
    <property type="entry name" value="Carbohydrate-binding module superfamily 5/12"/>
    <property type="match status" value="2"/>
</dbReference>
<dbReference type="InterPro" id="IPR036573">
    <property type="entry name" value="CBM_sf_5/12"/>
</dbReference>
<feature type="domain" description="Chitin-binding type-3" evidence="3">
    <location>
        <begin position="23"/>
        <end position="66"/>
    </location>
</feature>